<dbReference type="RefSeq" id="XP_033392308.1">
    <property type="nucleotide sequence ID" value="XM_033537573.1"/>
</dbReference>
<accession>A0A6A6AXT7</accession>
<organism evidence="1 2">
    <name type="scientific">Aplosporella prunicola CBS 121167</name>
    <dbReference type="NCBI Taxonomy" id="1176127"/>
    <lineage>
        <taxon>Eukaryota</taxon>
        <taxon>Fungi</taxon>
        <taxon>Dikarya</taxon>
        <taxon>Ascomycota</taxon>
        <taxon>Pezizomycotina</taxon>
        <taxon>Dothideomycetes</taxon>
        <taxon>Dothideomycetes incertae sedis</taxon>
        <taxon>Botryosphaeriales</taxon>
        <taxon>Aplosporellaceae</taxon>
        <taxon>Aplosporella</taxon>
    </lineage>
</organism>
<gene>
    <name evidence="1" type="ORF">K452DRAFT_237240</name>
</gene>
<reference evidence="1" key="1">
    <citation type="journal article" date="2020" name="Stud. Mycol.">
        <title>101 Dothideomycetes genomes: a test case for predicting lifestyles and emergence of pathogens.</title>
        <authorList>
            <person name="Haridas S."/>
            <person name="Albert R."/>
            <person name="Binder M."/>
            <person name="Bloem J."/>
            <person name="Labutti K."/>
            <person name="Salamov A."/>
            <person name="Andreopoulos B."/>
            <person name="Baker S."/>
            <person name="Barry K."/>
            <person name="Bills G."/>
            <person name="Bluhm B."/>
            <person name="Cannon C."/>
            <person name="Castanera R."/>
            <person name="Culley D."/>
            <person name="Daum C."/>
            <person name="Ezra D."/>
            <person name="Gonzalez J."/>
            <person name="Henrissat B."/>
            <person name="Kuo A."/>
            <person name="Liang C."/>
            <person name="Lipzen A."/>
            <person name="Lutzoni F."/>
            <person name="Magnuson J."/>
            <person name="Mondo S."/>
            <person name="Nolan M."/>
            <person name="Ohm R."/>
            <person name="Pangilinan J."/>
            <person name="Park H.-J."/>
            <person name="Ramirez L."/>
            <person name="Alfaro M."/>
            <person name="Sun H."/>
            <person name="Tritt A."/>
            <person name="Yoshinaga Y."/>
            <person name="Zwiers L.-H."/>
            <person name="Turgeon B."/>
            <person name="Goodwin S."/>
            <person name="Spatafora J."/>
            <person name="Crous P."/>
            <person name="Grigoriev I."/>
        </authorList>
    </citation>
    <scope>NUCLEOTIDE SEQUENCE</scope>
    <source>
        <strain evidence="1">CBS 121167</strain>
    </source>
</reference>
<feature type="non-terminal residue" evidence="1">
    <location>
        <position position="1"/>
    </location>
</feature>
<proteinExistence type="predicted"/>
<sequence>LDLRTLTDFRCVNQRAMQVVDSIFPYNAIIKHVRNALRGILSIETGRWITCEALFETLCTPQCESCGAFGGYLYLITCKRVCYRC</sequence>
<evidence type="ECO:0000313" key="1">
    <source>
        <dbReference type="EMBL" id="KAF2136590.1"/>
    </source>
</evidence>
<evidence type="ECO:0000313" key="2">
    <source>
        <dbReference type="Proteomes" id="UP000799438"/>
    </source>
</evidence>
<dbReference type="OrthoDB" id="2687876at2759"/>
<dbReference type="EMBL" id="ML995516">
    <property type="protein sequence ID" value="KAF2136590.1"/>
    <property type="molecule type" value="Genomic_DNA"/>
</dbReference>
<dbReference type="AlphaFoldDB" id="A0A6A6AXT7"/>
<keyword evidence="2" id="KW-1185">Reference proteome</keyword>
<dbReference type="GeneID" id="54295069"/>
<dbReference type="Proteomes" id="UP000799438">
    <property type="component" value="Unassembled WGS sequence"/>
</dbReference>
<name>A0A6A6AXT7_9PEZI</name>
<protein>
    <submittedName>
        <fullName evidence="1">Uncharacterized protein</fullName>
    </submittedName>
</protein>